<dbReference type="EMBL" id="UINC01212170">
    <property type="protein sequence ID" value="SVE36375.1"/>
    <property type="molecule type" value="Genomic_DNA"/>
</dbReference>
<keyword evidence="1" id="KW-0812">Transmembrane</keyword>
<feature type="non-terminal residue" evidence="2">
    <location>
        <position position="1"/>
    </location>
</feature>
<dbReference type="InterPro" id="IPR036514">
    <property type="entry name" value="SGNH_hydro_sf"/>
</dbReference>
<feature type="transmembrane region" description="Helical" evidence="1">
    <location>
        <begin position="14"/>
        <end position="32"/>
    </location>
</feature>
<name>A0A383CWV1_9ZZZZ</name>
<evidence type="ECO:0000313" key="2">
    <source>
        <dbReference type="EMBL" id="SVE36375.1"/>
    </source>
</evidence>
<accession>A0A383CWV1</accession>
<reference evidence="2" key="1">
    <citation type="submission" date="2018-05" db="EMBL/GenBank/DDBJ databases">
        <authorList>
            <person name="Lanie J.A."/>
            <person name="Ng W.-L."/>
            <person name="Kazmierczak K.M."/>
            <person name="Andrzejewski T.M."/>
            <person name="Davidsen T.M."/>
            <person name="Wayne K.J."/>
            <person name="Tettelin H."/>
            <person name="Glass J.I."/>
            <person name="Rusch D."/>
            <person name="Podicherti R."/>
            <person name="Tsui H.-C.T."/>
            <person name="Winkler M.E."/>
        </authorList>
    </citation>
    <scope>NUCLEOTIDE SEQUENCE</scope>
</reference>
<evidence type="ECO:0008006" key="3">
    <source>
        <dbReference type="Google" id="ProtNLM"/>
    </source>
</evidence>
<feature type="non-terminal residue" evidence="2">
    <location>
        <position position="238"/>
    </location>
</feature>
<organism evidence="2">
    <name type="scientific">marine metagenome</name>
    <dbReference type="NCBI Taxonomy" id="408172"/>
    <lineage>
        <taxon>unclassified sequences</taxon>
        <taxon>metagenomes</taxon>
        <taxon>ecological metagenomes</taxon>
    </lineage>
</organism>
<dbReference type="AlphaFoldDB" id="A0A383CWV1"/>
<dbReference type="Gene3D" id="3.40.50.1110">
    <property type="entry name" value="SGNH hydrolase"/>
    <property type="match status" value="1"/>
</dbReference>
<protein>
    <recommendedName>
        <fullName evidence="3">SGNH hydrolase-type esterase domain-containing protein</fullName>
    </recommendedName>
</protein>
<dbReference type="CDD" id="cd00229">
    <property type="entry name" value="SGNH_hydrolase"/>
    <property type="match status" value="1"/>
</dbReference>
<keyword evidence="1" id="KW-0472">Membrane</keyword>
<evidence type="ECO:0000256" key="1">
    <source>
        <dbReference type="SAM" id="Phobius"/>
    </source>
</evidence>
<gene>
    <name evidence="2" type="ORF">METZ01_LOCUS489229</name>
</gene>
<proteinExistence type="predicted"/>
<keyword evidence="1" id="KW-1133">Transmembrane helix</keyword>
<sequence>LVAPPKRIKILQSFLFSVGTVFFFFGFIELVLRFSGFEPAFHYKAYAIPSWMEELDPVVLDKYQQFVAAQGFVNEDVYAYQPDLRYGYKLKPNISITVQNYSSALVVDKLPPWTIVSDTEGFRVPASGDTKKVAKTLYVLGDSSSFGWGVDYEKTYSSLLVEKLNTSSVRFKLRNLSLPGFSSFQGKLLWQGLDEVKNGDWVILSFGWNDSYPSLQTDRRQFESRNSLMGKINWNIRQ</sequence>
<dbReference type="SUPFAM" id="SSF52266">
    <property type="entry name" value="SGNH hydrolase"/>
    <property type="match status" value="1"/>
</dbReference>